<evidence type="ECO:0000313" key="2">
    <source>
        <dbReference type="WBParaSite" id="PS1159_v2.g14238.t1"/>
    </source>
</evidence>
<reference evidence="2" key="1">
    <citation type="submission" date="2022-11" db="UniProtKB">
        <authorList>
            <consortium name="WormBaseParasite"/>
        </authorList>
    </citation>
    <scope>IDENTIFICATION</scope>
</reference>
<accession>A0AC35F6D9</accession>
<sequence length="86" mass="9753">MKTFFIFFVAFVLIETVFGRDIRSMRGTCSENEDFVECSSKSRNHCEPSCENPNPQYCTLMCADGCDCKEGFVRSPQGKCIKLSEC</sequence>
<organism evidence="1 2">
    <name type="scientific">Panagrolaimus sp. PS1159</name>
    <dbReference type="NCBI Taxonomy" id="55785"/>
    <lineage>
        <taxon>Eukaryota</taxon>
        <taxon>Metazoa</taxon>
        <taxon>Ecdysozoa</taxon>
        <taxon>Nematoda</taxon>
        <taxon>Chromadorea</taxon>
        <taxon>Rhabditida</taxon>
        <taxon>Tylenchina</taxon>
        <taxon>Panagrolaimomorpha</taxon>
        <taxon>Panagrolaimoidea</taxon>
        <taxon>Panagrolaimidae</taxon>
        <taxon>Panagrolaimus</taxon>
    </lineage>
</organism>
<name>A0AC35F6D9_9BILA</name>
<protein>
    <submittedName>
        <fullName evidence="2">TIL domain-containing protein</fullName>
    </submittedName>
</protein>
<evidence type="ECO:0000313" key="1">
    <source>
        <dbReference type="Proteomes" id="UP000887580"/>
    </source>
</evidence>
<dbReference type="WBParaSite" id="PS1159_v2.g14238.t1">
    <property type="protein sequence ID" value="PS1159_v2.g14238.t1"/>
    <property type="gene ID" value="PS1159_v2.g14238"/>
</dbReference>
<proteinExistence type="predicted"/>
<dbReference type="Proteomes" id="UP000887580">
    <property type="component" value="Unplaced"/>
</dbReference>